<dbReference type="AlphaFoldDB" id="M1W8J4"/>
<sequence length="491" mass="56488">MADENRDPVCLPAELVMQIFSYLKCDEMLYGLRVSKQWTCTLTSPMYAPLWRDMTFSDGKMNRSPSTKELRKMLSWAGAGGARKIVISRRIMLTDSMLALLLEASPSLKHLEFLDLPKDLLFPSNGKTWNRLTYFSLKLCDGEQLFGPRGDGPGRFPHSFLQNAASSLEHLDLMGIPAQWYDGVPLIPHLPNLKTLRMTQIQEMIYVPLPLFPLSTAFPNLEQLFIGPDIPCLDLTPLSIWRERRQFIWPNLKVLVFEFRSSATSIHYVPKTRLMLQYLTCLNCGNSLQYIRYQFRVEGWHEIFSIPDPVIPDFDDVQDLNFQNLRFFSSTFFCLSPDGARTVLFNSLQTQRLTSFDIVFIKNTVAGRASLGDLSHLRSYEWARGAPSIQALGFYRFRFWCYPEDCEYHPLAEFVATFPNLRTLSIWSPYYGLPELARLVGMILRVTHLETIYMLSVGDEAFAQLRQAARNQGVRLMEMSEPRQWPVPLGA</sequence>
<dbReference type="PROSITE" id="PS50181">
    <property type="entry name" value="FBOX"/>
    <property type="match status" value="1"/>
</dbReference>
<keyword evidence="3" id="KW-1185">Reference proteome</keyword>
<dbReference type="InterPro" id="IPR001810">
    <property type="entry name" value="F-box_dom"/>
</dbReference>
<dbReference type="eggNOG" id="ENOG502S69X">
    <property type="taxonomic scope" value="Eukaryota"/>
</dbReference>
<dbReference type="OrthoDB" id="2354556at2759"/>
<gene>
    <name evidence="2" type="ORF">CPUR_03016</name>
</gene>
<dbReference type="SUPFAM" id="SSF81383">
    <property type="entry name" value="F-box domain"/>
    <property type="match status" value="1"/>
</dbReference>
<dbReference type="STRING" id="1111077.M1W8J4"/>
<name>M1W8J4_CLAP2</name>
<dbReference type="InterPro" id="IPR036047">
    <property type="entry name" value="F-box-like_dom_sf"/>
</dbReference>
<organism evidence="2 3">
    <name type="scientific">Claviceps purpurea (strain 20.1)</name>
    <name type="common">Ergot fungus</name>
    <name type="synonym">Sphacelia segetum</name>
    <dbReference type="NCBI Taxonomy" id="1111077"/>
    <lineage>
        <taxon>Eukaryota</taxon>
        <taxon>Fungi</taxon>
        <taxon>Dikarya</taxon>
        <taxon>Ascomycota</taxon>
        <taxon>Pezizomycotina</taxon>
        <taxon>Sordariomycetes</taxon>
        <taxon>Hypocreomycetidae</taxon>
        <taxon>Hypocreales</taxon>
        <taxon>Clavicipitaceae</taxon>
        <taxon>Claviceps</taxon>
    </lineage>
</organism>
<reference evidence="2 3" key="1">
    <citation type="journal article" date="2013" name="PLoS Genet.">
        <title>Plant-symbiotic fungi as chemical engineers: Multi-genome analysis of the Clavicipitaceae reveals dynamics of alkaloid loci.</title>
        <authorList>
            <person name="Schardl C.L."/>
            <person name="Young C.A."/>
            <person name="Hesse U."/>
            <person name="Amyotte S.G."/>
            <person name="Andreeva K."/>
            <person name="Calie P.J."/>
            <person name="Fleetwood D.J."/>
            <person name="Haws D.C."/>
            <person name="Moore N."/>
            <person name="Oeser B."/>
            <person name="Panaccione D.G."/>
            <person name="Schweri K.K."/>
            <person name="Voisey C.R."/>
            <person name="Farman M.L."/>
            <person name="Jaromczyk J.W."/>
            <person name="Roe B.A."/>
            <person name="O'Sullivan D.M."/>
            <person name="Scott B."/>
            <person name="Tudzynski P."/>
            <person name="An Z."/>
            <person name="Arnaoudova E.G."/>
            <person name="Bullock C.T."/>
            <person name="Charlton N.D."/>
            <person name="Chen L."/>
            <person name="Cox M."/>
            <person name="Dinkins R.D."/>
            <person name="Florea S."/>
            <person name="Glenn A.E."/>
            <person name="Gordon A."/>
            <person name="Gueldener U."/>
            <person name="Harris D.R."/>
            <person name="Hollin W."/>
            <person name="Jaromczyk J."/>
            <person name="Johnson R.D."/>
            <person name="Khan A.K."/>
            <person name="Leistner E."/>
            <person name="Leuchtmann A."/>
            <person name="Li C."/>
            <person name="Liu J."/>
            <person name="Liu J."/>
            <person name="Liu M."/>
            <person name="Mace W."/>
            <person name="Machado C."/>
            <person name="Nagabhyru P."/>
            <person name="Pan J."/>
            <person name="Schmid J."/>
            <person name="Sugawara K."/>
            <person name="Steiner U."/>
            <person name="Takach J.E."/>
            <person name="Tanaka E."/>
            <person name="Webb J.S."/>
            <person name="Wilson E.V."/>
            <person name="Wiseman J.L."/>
            <person name="Yoshida R."/>
            <person name="Zeng Z."/>
        </authorList>
    </citation>
    <scope>NUCLEOTIDE SEQUENCE [LARGE SCALE GENOMIC DNA]</scope>
    <source>
        <strain evidence="2 3">20.1</strain>
    </source>
</reference>
<accession>M1W8J4</accession>
<dbReference type="Gene3D" id="1.20.1280.50">
    <property type="match status" value="1"/>
</dbReference>
<evidence type="ECO:0000259" key="1">
    <source>
        <dbReference type="PROSITE" id="PS50181"/>
    </source>
</evidence>
<proteinExistence type="predicted"/>
<protein>
    <recommendedName>
        <fullName evidence="1">F-box domain-containing protein</fullName>
    </recommendedName>
</protein>
<dbReference type="HOGENOM" id="CLU_010622_0_0_1"/>
<dbReference type="Proteomes" id="UP000016801">
    <property type="component" value="Unassembled WGS sequence"/>
</dbReference>
<comment type="caution">
    <text evidence="2">The sequence shown here is derived from an EMBL/GenBank/DDBJ whole genome shotgun (WGS) entry which is preliminary data.</text>
</comment>
<dbReference type="VEuPathDB" id="FungiDB:CPUR_03016"/>
<dbReference type="InterPro" id="IPR032675">
    <property type="entry name" value="LRR_dom_sf"/>
</dbReference>
<feature type="domain" description="F-box" evidence="1">
    <location>
        <begin position="5"/>
        <end position="54"/>
    </location>
</feature>
<dbReference type="EMBL" id="CAGA01000013">
    <property type="protein sequence ID" value="CCE29323.1"/>
    <property type="molecule type" value="Genomic_DNA"/>
</dbReference>
<evidence type="ECO:0000313" key="3">
    <source>
        <dbReference type="Proteomes" id="UP000016801"/>
    </source>
</evidence>
<dbReference type="Gene3D" id="3.80.10.10">
    <property type="entry name" value="Ribonuclease Inhibitor"/>
    <property type="match status" value="1"/>
</dbReference>
<evidence type="ECO:0000313" key="2">
    <source>
        <dbReference type="EMBL" id="CCE29323.1"/>
    </source>
</evidence>
<dbReference type="SUPFAM" id="SSF52047">
    <property type="entry name" value="RNI-like"/>
    <property type="match status" value="1"/>
</dbReference>